<accession>N9FMF6</accession>
<evidence type="ECO:0000313" key="5">
    <source>
        <dbReference type="EMBL" id="ENW06071.1"/>
    </source>
</evidence>
<dbReference type="Proteomes" id="UP000018417">
    <property type="component" value="Unassembled WGS sequence"/>
</dbReference>
<sequence length="323" mass="36661">MTLLLLHEFTLLPYAGFVDKLRFSADEEDYSQQKLIEWDSFSIDDEYIQSSSGTVHKTKILTLETIKNTDFLVIFGGRNIDAMLEISGDLKPFIRACLYNQVHIVGIDNSIFPLALLGVFNNENVVVHWRHHDQFCDMFPKLSLAPDLLFYSKNKLSSCVGGTAAIDMAVSLLSPYVGKARAVKGLADMLIEKHRSNQDIADISDIPIVNDPILHRALLLINESISCKQTIEAISKQVGISRRQLDRKMVSQFNVSASTYLTNRRIEQAKWLLINTSQSIPSIAELVGFENLNYFRKAFKKRFQITPFAFRSAIRKNNLVEQN</sequence>
<dbReference type="PROSITE" id="PS00041">
    <property type="entry name" value="HTH_ARAC_FAMILY_1"/>
    <property type="match status" value="1"/>
</dbReference>
<protein>
    <recommendedName>
        <fullName evidence="4">HTH araC/xylS-type domain-containing protein</fullName>
    </recommendedName>
</protein>
<dbReference type="Gene3D" id="1.10.10.60">
    <property type="entry name" value="Homeodomain-like"/>
    <property type="match status" value="2"/>
</dbReference>
<dbReference type="GO" id="GO:0043565">
    <property type="term" value="F:sequence-specific DNA binding"/>
    <property type="evidence" value="ECO:0007669"/>
    <property type="project" value="InterPro"/>
</dbReference>
<dbReference type="PROSITE" id="PS01124">
    <property type="entry name" value="HTH_ARAC_FAMILY_2"/>
    <property type="match status" value="1"/>
</dbReference>
<reference evidence="5 6" key="1">
    <citation type="submission" date="2013-02" db="EMBL/GenBank/DDBJ databases">
        <title>The Genome Sequence of Acinetobacter beijerinckii ANC 3835.</title>
        <authorList>
            <consortium name="The Broad Institute Genome Sequencing Platform"/>
            <consortium name="The Broad Institute Genome Sequencing Center for Infectious Disease"/>
            <person name="Cerqueira G."/>
            <person name="Feldgarden M."/>
            <person name="Courvalin P."/>
            <person name="Perichon B."/>
            <person name="Grillot-Courvalin C."/>
            <person name="Clermont D."/>
            <person name="Rocha E."/>
            <person name="Yoon E.-J."/>
            <person name="Nemec A."/>
            <person name="Walker B."/>
            <person name="Young S.K."/>
            <person name="Zeng Q."/>
            <person name="Gargeya S."/>
            <person name="Fitzgerald M."/>
            <person name="Haas B."/>
            <person name="Abouelleil A."/>
            <person name="Alvarado L."/>
            <person name="Arachchi H.M."/>
            <person name="Berlin A.M."/>
            <person name="Chapman S.B."/>
            <person name="Dewar J."/>
            <person name="Goldberg J."/>
            <person name="Griggs A."/>
            <person name="Gujja S."/>
            <person name="Hansen M."/>
            <person name="Howarth C."/>
            <person name="Imamovic A."/>
            <person name="Larimer J."/>
            <person name="McCowan C."/>
            <person name="Murphy C."/>
            <person name="Neiman D."/>
            <person name="Pearson M."/>
            <person name="Priest M."/>
            <person name="Roberts A."/>
            <person name="Saif S."/>
            <person name="Shea T."/>
            <person name="Sisk P."/>
            <person name="Sykes S."/>
            <person name="Wortman J."/>
            <person name="Nusbaum C."/>
            <person name="Birren B."/>
        </authorList>
    </citation>
    <scope>NUCLEOTIDE SEQUENCE [LARGE SCALE GENOMIC DNA]</scope>
    <source>
        <strain evidence="5 6">ANC 3835</strain>
    </source>
</reference>
<gene>
    <name evidence="5" type="ORF">F934_00928</name>
</gene>
<dbReference type="SUPFAM" id="SSF46689">
    <property type="entry name" value="Homeodomain-like"/>
    <property type="match status" value="1"/>
</dbReference>
<evidence type="ECO:0000256" key="3">
    <source>
        <dbReference type="ARBA" id="ARBA00023163"/>
    </source>
</evidence>
<feature type="domain" description="HTH araC/xylS-type" evidence="4">
    <location>
        <begin position="215"/>
        <end position="313"/>
    </location>
</feature>
<dbReference type="HOGENOM" id="CLU_000445_59_0_6"/>
<dbReference type="InterPro" id="IPR029062">
    <property type="entry name" value="Class_I_gatase-like"/>
</dbReference>
<dbReference type="InterPro" id="IPR018060">
    <property type="entry name" value="HTH_AraC"/>
</dbReference>
<dbReference type="SMART" id="SM00342">
    <property type="entry name" value="HTH_ARAC"/>
    <property type="match status" value="1"/>
</dbReference>
<keyword evidence="3" id="KW-0804">Transcription</keyword>
<proteinExistence type="predicted"/>
<dbReference type="Gene3D" id="3.40.50.880">
    <property type="match status" value="1"/>
</dbReference>
<dbReference type="SUPFAM" id="SSF52317">
    <property type="entry name" value="Class I glutamine amidotransferase-like"/>
    <property type="match status" value="1"/>
</dbReference>
<dbReference type="Pfam" id="PF12833">
    <property type="entry name" value="HTH_18"/>
    <property type="match status" value="1"/>
</dbReference>
<organism evidence="5 6">
    <name type="scientific">Acinetobacter beijerinckii ANC 3835</name>
    <dbReference type="NCBI Taxonomy" id="1217649"/>
    <lineage>
        <taxon>Bacteria</taxon>
        <taxon>Pseudomonadati</taxon>
        <taxon>Pseudomonadota</taxon>
        <taxon>Gammaproteobacteria</taxon>
        <taxon>Moraxellales</taxon>
        <taxon>Moraxellaceae</taxon>
        <taxon>Acinetobacter</taxon>
    </lineage>
</organism>
<evidence type="ECO:0000256" key="2">
    <source>
        <dbReference type="ARBA" id="ARBA00023125"/>
    </source>
</evidence>
<dbReference type="PANTHER" id="PTHR43280:SF2">
    <property type="entry name" value="HTH-TYPE TRANSCRIPTIONAL REGULATOR EXSA"/>
    <property type="match status" value="1"/>
</dbReference>
<evidence type="ECO:0000259" key="4">
    <source>
        <dbReference type="PROSITE" id="PS01124"/>
    </source>
</evidence>
<dbReference type="InterPro" id="IPR018062">
    <property type="entry name" value="HTH_AraC-typ_CS"/>
</dbReference>
<dbReference type="AlphaFoldDB" id="N9FMF6"/>
<dbReference type="InterPro" id="IPR009057">
    <property type="entry name" value="Homeodomain-like_sf"/>
</dbReference>
<dbReference type="GO" id="GO:0003700">
    <property type="term" value="F:DNA-binding transcription factor activity"/>
    <property type="evidence" value="ECO:0007669"/>
    <property type="project" value="InterPro"/>
</dbReference>
<evidence type="ECO:0000256" key="1">
    <source>
        <dbReference type="ARBA" id="ARBA00023015"/>
    </source>
</evidence>
<comment type="caution">
    <text evidence="5">The sequence shown here is derived from an EMBL/GenBank/DDBJ whole genome shotgun (WGS) entry which is preliminary data.</text>
</comment>
<dbReference type="PANTHER" id="PTHR43280">
    <property type="entry name" value="ARAC-FAMILY TRANSCRIPTIONAL REGULATOR"/>
    <property type="match status" value="1"/>
</dbReference>
<evidence type="ECO:0000313" key="6">
    <source>
        <dbReference type="Proteomes" id="UP000018417"/>
    </source>
</evidence>
<dbReference type="PATRIC" id="fig|1217649.3.peg.887"/>
<keyword evidence="1" id="KW-0805">Transcription regulation</keyword>
<keyword evidence="2" id="KW-0238">DNA-binding</keyword>
<name>N9FMF6_9GAMM</name>
<dbReference type="RefSeq" id="WP_005052643.1">
    <property type="nucleotide sequence ID" value="NZ_KB849758.1"/>
</dbReference>
<dbReference type="EMBL" id="APQK01000009">
    <property type="protein sequence ID" value="ENW06071.1"/>
    <property type="molecule type" value="Genomic_DNA"/>
</dbReference>